<dbReference type="AlphaFoldDB" id="A0A844DCM0"/>
<protein>
    <submittedName>
        <fullName evidence="1">Uncharacterized protein</fullName>
    </submittedName>
</protein>
<accession>A0A844DCM0</accession>
<gene>
    <name evidence="1" type="ORF">GJ698_22225</name>
</gene>
<name>A0A844DCM0_9BURK</name>
<comment type="caution">
    <text evidence="1">The sequence shown here is derived from an EMBL/GenBank/DDBJ whole genome shotgun (WGS) entry which is preliminary data.</text>
</comment>
<dbReference type="RefSeq" id="WP_154360047.1">
    <property type="nucleotide sequence ID" value="NZ_WKJL01000019.1"/>
</dbReference>
<reference evidence="1 2" key="1">
    <citation type="submission" date="2019-11" db="EMBL/GenBank/DDBJ databases">
        <title>Novel species isolated from a subtropical stream in China.</title>
        <authorList>
            <person name="Lu H."/>
        </authorList>
    </citation>
    <scope>NUCLEOTIDE SEQUENCE [LARGE SCALE GENOMIC DNA]</scope>
    <source>
        <strain evidence="1 2">FT26W</strain>
    </source>
</reference>
<dbReference type="EMBL" id="WKJL01000019">
    <property type="protein sequence ID" value="MRW86792.1"/>
    <property type="molecule type" value="Genomic_DNA"/>
</dbReference>
<proteinExistence type="predicted"/>
<organism evidence="1 2">
    <name type="scientific">Duganella aquatilis</name>
    <dbReference type="NCBI Taxonomy" id="2666082"/>
    <lineage>
        <taxon>Bacteria</taxon>
        <taxon>Pseudomonadati</taxon>
        <taxon>Pseudomonadota</taxon>
        <taxon>Betaproteobacteria</taxon>
        <taxon>Burkholderiales</taxon>
        <taxon>Oxalobacteraceae</taxon>
        <taxon>Telluria group</taxon>
        <taxon>Duganella</taxon>
    </lineage>
</organism>
<keyword evidence="2" id="KW-1185">Reference proteome</keyword>
<dbReference type="Proteomes" id="UP000439986">
    <property type="component" value="Unassembled WGS sequence"/>
</dbReference>
<evidence type="ECO:0000313" key="1">
    <source>
        <dbReference type="EMBL" id="MRW86792.1"/>
    </source>
</evidence>
<evidence type="ECO:0000313" key="2">
    <source>
        <dbReference type="Proteomes" id="UP000439986"/>
    </source>
</evidence>
<sequence length="108" mass="12398">MHQSTKPDRASRQIAMLSAIGEPIEIKIALCTKLPYYVECVRMNKAALYLGATHDDLVPGQWHTVVTFYINDFDEWLAAHRELAHQALLKSYQKLSLLDARMARSKQR</sequence>